<dbReference type="EMBL" id="PFED01000161">
    <property type="protein sequence ID" value="PJE62623.1"/>
    <property type="molecule type" value="Genomic_DNA"/>
</dbReference>
<dbReference type="Pfam" id="PF00471">
    <property type="entry name" value="Ribosomal_L33"/>
    <property type="match status" value="1"/>
</dbReference>
<keyword evidence="3 5" id="KW-0687">Ribonucleoprotein</keyword>
<evidence type="ECO:0000256" key="1">
    <source>
        <dbReference type="ARBA" id="ARBA00007596"/>
    </source>
</evidence>
<evidence type="ECO:0000256" key="4">
    <source>
        <dbReference type="ARBA" id="ARBA00035176"/>
    </source>
</evidence>
<gene>
    <name evidence="5 6" type="primary">rpmG</name>
    <name evidence="6" type="ORF">COU88_04020</name>
</gene>
<dbReference type="InterPro" id="IPR038584">
    <property type="entry name" value="Ribosomal_bL33_sf"/>
</dbReference>
<evidence type="ECO:0000313" key="6">
    <source>
        <dbReference type="EMBL" id="PJE62623.1"/>
    </source>
</evidence>
<comment type="similarity">
    <text evidence="1 5">Belongs to the bacterial ribosomal protein bL33 family.</text>
</comment>
<evidence type="ECO:0000256" key="5">
    <source>
        <dbReference type="HAMAP-Rule" id="MF_00294"/>
    </source>
</evidence>
<dbReference type="SUPFAM" id="SSF57829">
    <property type="entry name" value="Zn-binding ribosomal proteins"/>
    <property type="match status" value="1"/>
</dbReference>
<organism evidence="6 7">
    <name type="scientific">Candidatus Roizmanbacteria bacterium CG10_big_fil_rev_8_21_14_0_10_39_6</name>
    <dbReference type="NCBI Taxonomy" id="1974853"/>
    <lineage>
        <taxon>Bacteria</taxon>
        <taxon>Candidatus Roizmaniibacteriota</taxon>
    </lineage>
</organism>
<dbReference type="InterPro" id="IPR001705">
    <property type="entry name" value="Ribosomal_bL33"/>
</dbReference>
<dbReference type="InterPro" id="IPR011332">
    <property type="entry name" value="Ribosomal_zn-bd"/>
</dbReference>
<dbReference type="GO" id="GO:0005840">
    <property type="term" value="C:ribosome"/>
    <property type="evidence" value="ECO:0007669"/>
    <property type="project" value="UniProtKB-KW"/>
</dbReference>
<dbReference type="NCBIfam" id="NF001764">
    <property type="entry name" value="PRK00504.1"/>
    <property type="match status" value="1"/>
</dbReference>
<sequence length="58" mass="6797">MAKKKGQRQQFGLTCTVCKRQNYVTERNKQNTQSALGLTKYCLKCQKHTPHKEKKKLD</sequence>
<dbReference type="GO" id="GO:0003735">
    <property type="term" value="F:structural constituent of ribosome"/>
    <property type="evidence" value="ECO:0007669"/>
    <property type="project" value="InterPro"/>
</dbReference>
<evidence type="ECO:0000313" key="7">
    <source>
        <dbReference type="Proteomes" id="UP000229554"/>
    </source>
</evidence>
<dbReference type="NCBIfam" id="TIGR01023">
    <property type="entry name" value="rpmG_bact"/>
    <property type="match status" value="1"/>
</dbReference>
<dbReference type="GO" id="GO:0006412">
    <property type="term" value="P:translation"/>
    <property type="evidence" value="ECO:0007669"/>
    <property type="project" value="UniProtKB-UniRule"/>
</dbReference>
<comment type="caution">
    <text evidence="6">The sequence shown here is derived from an EMBL/GenBank/DDBJ whole genome shotgun (WGS) entry which is preliminary data.</text>
</comment>
<reference evidence="7" key="1">
    <citation type="submission" date="2017-09" db="EMBL/GenBank/DDBJ databases">
        <title>Depth-based differentiation of microbial function through sediment-hosted aquifers and enrichment of novel symbionts in the deep terrestrial subsurface.</title>
        <authorList>
            <person name="Probst A.J."/>
            <person name="Ladd B."/>
            <person name="Jarett J.K."/>
            <person name="Geller-Mcgrath D.E."/>
            <person name="Sieber C.M.K."/>
            <person name="Emerson J.B."/>
            <person name="Anantharaman K."/>
            <person name="Thomas B.C."/>
            <person name="Malmstrom R."/>
            <person name="Stieglmeier M."/>
            <person name="Klingl A."/>
            <person name="Woyke T."/>
            <person name="Ryan C.M."/>
            <person name="Banfield J.F."/>
        </authorList>
    </citation>
    <scope>NUCLEOTIDE SEQUENCE [LARGE SCALE GENOMIC DNA]</scope>
</reference>
<dbReference type="AlphaFoldDB" id="A0A2M8KRU6"/>
<evidence type="ECO:0000256" key="2">
    <source>
        <dbReference type="ARBA" id="ARBA00022980"/>
    </source>
</evidence>
<dbReference type="PANTHER" id="PTHR43168:SF2">
    <property type="entry name" value="LARGE RIBOSOMAL SUBUNIT PROTEIN BL33C"/>
    <property type="match status" value="1"/>
</dbReference>
<name>A0A2M8KRU6_9BACT</name>
<evidence type="ECO:0000256" key="3">
    <source>
        <dbReference type="ARBA" id="ARBA00023274"/>
    </source>
</evidence>
<dbReference type="GO" id="GO:1990904">
    <property type="term" value="C:ribonucleoprotein complex"/>
    <property type="evidence" value="ECO:0007669"/>
    <property type="project" value="UniProtKB-KW"/>
</dbReference>
<dbReference type="Proteomes" id="UP000229554">
    <property type="component" value="Unassembled WGS sequence"/>
</dbReference>
<dbReference type="PANTHER" id="PTHR43168">
    <property type="entry name" value="50S RIBOSOMAL PROTEIN L33, CHLOROPLASTIC"/>
    <property type="match status" value="1"/>
</dbReference>
<accession>A0A2M8KRU6</accession>
<dbReference type="Gene3D" id="2.20.28.120">
    <property type="entry name" value="Ribosomal protein L33"/>
    <property type="match status" value="1"/>
</dbReference>
<dbReference type="GO" id="GO:0005737">
    <property type="term" value="C:cytoplasm"/>
    <property type="evidence" value="ECO:0007669"/>
    <property type="project" value="UniProtKB-ARBA"/>
</dbReference>
<dbReference type="NCBIfam" id="NF001860">
    <property type="entry name" value="PRK00595.1"/>
    <property type="match status" value="1"/>
</dbReference>
<proteinExistence type="inferred from homology"/>
<dbReference type="HAMAP" id="MF_00294">
    <property type="entry name" value="Ribosomal_bL33"/>
    <property type="match status" value="1"/>
</dbReference>
<protein>
    <recommendedName>
        <fullName evidence="4 5">Large ribosomal subunit protein bL33</fullName>
    </recommendedName>
</protein>
<keyword evidence="2 5" id="KW-0689">Ribosomal protein</keyword>